<evidence type="ECO:0000313" key="9">
    <source>
        <dbReference type="Proteomes" id="UP000292136"/>
    </source>
</evidence>
<feature type="transmembrane region" description="Helical" evidence="6">
    <location>
        <begin position="212"/>
        <end position="231"/>
    </location>
</feature>
<sequence length="299" mass="31989">MDNQHLRRGYFYAALTVAVWSGFILVSRLGGKSPLTAWDVTALRFGTAALILLPVWLWRRPRLNFSWRMVILAVTGGCGYGVLVYAGFKLTSAAHGAVLLPGMLPFLVALMAWLVLGERPSPQRWLGLVGIAAGIACLATDSFGSSVGDWRGDLLILASSLSWAIYTVLVRRWQVAPWDATLGVGLVSAALYLPVYVLWLPHNLAAASLSTIALQAAYQGVLAVIVAMMFFMRAVAILGPTKVGTLMALIPAIAGTAAAPLLGEPLSPWLMAGLVLVSLGAWVGSQTRFFVRRNAVCPT</sequence>
<feature type="transmembrane region" description="Helical" evidence="6">
    <location>
        <begin position="268"/>
        <end position="285"/>
    </location>
</feature>
<evidence type="ECO:0000313" key="8">
    <source>
        <dbReference type="EMBL" id="RZT89270.1"/>
    </source>
</evidence>
<feature type="transmembrane region" description="Helical" evidence="6">
    <location>
        <begin position="41"/>
        <end position="58"/>
    </location>
</feature>
<dbReference type="InterPro" id="IPR000620">
    <property type="entry name" value="EamA_dom"/>
</dbReference>
<dbReference type="InterPro" id="IPR037185">
    <property type="entry name" value="EmrE-like"/>
</dbReference>
<dbReference type="RefSeq" id="WP_130458084.1">
    <property type="nucleotide sequence ID" value="NZ_SHKM01000001.1"/>
</dbReference>
<keyword evidence="4 6" id="KW-1133">Transmembrane helix</keyword>
<feature type="domain" description="EamA" evidence="7">
    <location>
        <begin position="151"/>
        <end position="283"/>
    </location>
</feature>
<protein>
    <submittedName>
        <fullName evidence="8">Threonine/homoserine efflux transporter RhtA</fullName>
    </submittedName>
</protein>
<feature type="domain" description="EamA" evidence="7">
    <location>
        <begin position="8"/>
        <end position="138"/>
    </location>
</feature>
<gene>
    <name evidence="8" type="ORF">EV678_0050</name>
</gene>
<reference evidence="8 9" key="1">
    <citation type="submission" date="2019-02" db="EMBL/GenBank/DDBJ databases">
        <title>Genomic Encyclopedia of Type Strains, Phase IV (KMG-IV): sequencing the most valuable type-strain genomes for metagenomic binning, comparative biology and taxonomic classification.</title>
        <authorList>
            <person name="Goeker M."/>
        </authorList>
    </citation>
    <scope>NUCLEOTIDE SEQUENCE [LARGE SCALE GENOMIC DNA]</scope>
    <source>
        <strain evidence="8 9">DSM 21223</strain>
    </source>
</reference>
<accession>A0ABY0INX5</accession>
<evidence type="ECO:0000256" key="2">
    <source>
        <dbReference type="ARBA" id="ARBA00007362"/>
    </source>
</evidence>
<dbReference type="Gene3D" id="1.10.3730.20">
    <property type="match status" value="1"/>
</dbReference>
<feature type="transmembrane region" description="Helical" evidence="6">
    <location>
        <begin position="70"/>
        <end position="88"/>
    </location>
</feature>
<dbReference type="PANTHER" id="PTHR32322:SF2">
    <property type="entry name" value="EAMA DOMAIN-CONTAINING PROTEIN"/>
    <property type="match status" value="1"/>
</dbReference>
<dbReference type="SUPFAM" id="SSF103481">
    <property type="entry name" value="Multidrug resistance efflux transporter EmrE"/>
    <property type="match status" value="2"/>
</dbReference>
<feature type="transmembrane region" description="Helical" evidence="6">
    <location>
        <begin position="94"/>
        <end position="116"/>
    </location>
</feature>
<evidence type="ECO:0000256" key="4">
    <source>
        <dbReference type="ARBA" id="ARBA00022989"/>
    </source>
</evidence>
<keyword evidence="3 6" id="KW-0812">Transmembrane</keyword>
<feature type="transmembrane region" description="Helical" evidence="6">
    <location>
        <begin position="243"/>
        <end position="262"/>
    </location>
</feature>
<feature type="transmembrane region" description="Helical" evidence="6">
    <location>
        <begin position="125"/>
        <end position="144"/>
    </location>
</feature>
<dbReference type="Proteomes" id="UP000292136">
    <property type="component" value="Unassembled WGS sequence"/>
</dbReference>
<proteinExistence type="inferred from homology"/>
<evidence type="ECO:0000256" key="3">
    <source>
        <dbReference type="ARBA" id="ARBA00022692"/>
    </source>
</evidence>
<dbReference type="EMBL" id="SHKM01000001">
    <property type="protein sequence ID" value="RZT89270.1"/>
    <property type="molecule type" value="Genomic_DNA"/>
</dbReference>
<comment type="caution">
    <text evidence="8">The sequence shown here is derived from an EMBL/GenBank/DDBJ whole genome shotgun (WGS) entry which is preliminary data.</text>
</comment>
<feature type="transmembrane region" description="Helical" evidence="6">
    <location>
        <begin position="9"/>
        <end position="29"/>
    </location>
</feature>
<dbReference type="Pfam" id="PF00892">
    <property type="entry name" value="EamA"/>
    <property type="match status" value="2"/>
</dbReference>
<keyword evidence="5 6" id="KW-0472">Membrane</keyword>
<feature type="transmembrane region" description="Helical" evidence="6">
    <location>
        <begin position="150"/>
        <end position="169"/>
    </location>
</feature>
<name>A0ABY0INX5_9RHOO</name>
<dbReference type="InterPro" id="IPR050638">
    <property type="entry name" value="AA-Vitamin_Transporters"/>
</dbReference>
<evidence type="ECO:0000256" key="1">
    <source>
        <dbReference type="ARBA" id="ARBA00004141"/>
    </source>
</evidence>
<keyword evidence="9" id="KW-1185">Reference proteome</keyword>
<dbReference type="PANTHER" id="PTHR32322">
    <property type="entry name" value="INNER MEMBRANE TRANSPORTER"/>
    <property type="match status" value="1"/>
</dbReference>
<organism evidence="8 9">
    <name type="scientific">Azospira oryzae</name>
    <dbReference type="NCBI Taxonomy" id="146939"/>
    <lineage>
        <taxon>Bacteria</taxon>
        <taxon>Pseudomonadati</taxon>
        <taxon>Pseudomonadota</taxon>
        <taxon>Betaproteobacteria</taxon>
        <taxon>Rhodocyclales</taxon>
        <taxon>Rhodocyclaceae</taxon>
        <taxon>Azospira</taxon>
    </lineage>
</organism>
<comment type="similarity">
    <text evidence="2">Belongs to the EamA transporter family.</text>
</comment>
<evidence type="ECO:0000259" key="7">
    <source>
        <dbReference type="Pfam" id="PF00892"/>
    </source>
</evidence>
<evidence type="ECO:0000256" key="5">
    <source>
        <dbReference type="ARBA" id="ARBA00023136"/>
    </source>
</evidence>
<feature type="transmembrane region" description="Helical" evidence="6">
    <location>
        <begin position="181"/>
        <end position="200"/>
    </location>
</feature>
<comment type="subcellular location">
    <subcellularLocation>
        <location evidence="1">Membrane</location>
        <topology evidence="1">Multi-pass membrane protein</topology>
    </subcellularLocation>
</comment>
<evidence type="ECO:0000256" key="6">
    <source>
        <dbReference type="SAM" id="Phobius"/>
    </source>
</evidence>